<dbReference type="EMBL" id="VSSQ01081196">
    <property type="protein sequence ID" value="MPN30180.1"/>
    <property type="molecule type" value="Genomic_DNA"/>
</dbReference>
<accession>A0A645GV10</accession>
<organism evidence="1">
    <name type="scientific">bioreactor metagenome</name>
    <dbReference type="NCBI Taxonomy" id="1076179"/>
    <lineage>
        <taxon>unclassified sequences</taxon>
        <taxon>metagenomes</taxon>
        <taxon>ecological metagenomes</taxon>
    </lineage>
</organism>
<dbReference type="AlphaFoldDB" id="A0A645GV10"/>
<evidence type="ECO:0000313" key="1">
    <source>
        <dbReference type="EMBL" id="MPN30180.1"/>
    </source>
</evidence>
<name>A0A645GV10_9ZZZZ</name>
<proteinExistence type="predicted"/>
<reference evidence="1" key="1">
    <citation type="submission" date="2019-08" db="EMBL/GenBank/DDBJ databases">
        <authorList>
            <person name="Kucharzyk K."/>
            <person name="Murdoch R.W."/>
            <person name="Higgins S."/>
            <person name="Loffler F."/>
        </authorList>
    </citation>
    <scope>NUCLEOTIDE SEQUENCE</scope>
</reference>
<protein>
    <submittedName>
        <fullName evidence="1">Uncharacterized protein</fullName>
    </submittedName>
</protein>
<comment type="caution">
    <text evidence="1">The sequence shown here is derived from an EMBL/GenBank/DDBJ whole genome shotgun (WGS) entry which is preliminary data.</text>
</comment>
<gene>
    <name evidence="1" type="ORF">SDC9_177638</name>
</gene>
<sequence length="86" mass="9833">MGKILFGEAAAAILYKNLSIDRVLSVFDLDSALIQRMLDAVFQDIDERLRGPLHVCVYSNVCRCLLAFADRPLNRQFDLLLIHHLF</sequence>